<dbReference type="CDD" id="cd02908">
    <property type="entry name" value="Macro_OAADPr_deacetylase"/>
    <property type="match status" value="1"/>
</dbReference>
<dbReference type="Proteomes" id="UP000184420">
    <property type="component" value="Unassembled WGS sequence"/>
</dbReference>
<dbReference type="PANTHER" id="PTHR11106:SF27">
    <property type="entry name" value="MACRO DOMAIN-CONTAINING PROTEIN"/>
    <property type="match status" value="1"/>
</dbReference>
<protein>
    <submittedName>
        <fullName evidence="2">O-acetyl-ADP-ribose deacetylase (Regulator of RNase III), contains Macro domain</fullName>
    </submittedName>
</protein>
<name>A0A1M7EPV2_9BACT</name>
<dbReference type="NCBIfam" id="NF001664">
    <property type="entry name" value="PRK00431.1-6"/>
    <property type="match status" value="1"/>
</dbReference>
<dbReference type="EMBL" id="FRBL01000005">
    <property type="protein sequence ID" value="SHL93489.1"/>
    <property type="molecule type" value="Genomic_DNA"/>
</dbReference>
<dbReference type="RefSeq" id="WP_073082713.1">
    <property type="nucleotide sequence ID" value="NZ_FRBL01000005.1"/>
</dbReference>
<organism evidence="2 3">
    <name type="scientific">Chitinophaga jiangningensis</name>
    <dbReference type="NCBI Taxonomy" id="1419482"/>
    <lineage>
        <taxon>Bacteria</taxon>
        <taxon>Pseudomonadati</taxon>
        <taxon>Bacteroidota</taxon>
        <taxon>Chitinophagia</taxon>
        <taxon>Chitinophagales</taxon>
        <taxon>Chitinophagaceae</taxon>
        <taxon>Chitinophaga</taxon>
    </lineage>
</organism>
<dbReference type="Pfam" id="PF01661">
    <property type="entry name" value="Macro"/>
    <property type="match status" value="1"/>
</dbReference>
<dbReference type="Gene3D" id="3.40.220.10">
    <property type="entry name" value="Leucine Aminopeptidase, subunit E, domain 1"/>
    <property type="match status" value="1"/>
</dbReference>
<dbReference type="PROSITE" id="PS51154">
    <property type="entry name" value="MACRO"/>
    <property type="match status" value="1"/>
</dbReference>
<dbReference type="SMART" id="SM00506">
    <property type="entry name" value="A1pp"/>
    <property type="match status" value="1"/>
</dbReference>
<dbReference type="OrthoDB" id="6194521at2"/>
<reference evidence="2 3" key="1">
    <citation type="submission" date="2016-11" db="EMBL/GenBank/DDBJ databases">
        <authorList>
            <person name="Jaros S."/>
            <person name="Januszkiewicz K."/>
            <person name="Wedrychowicz H."/>
        </authorList>
    </citation>
    <scope>NUCLEOTIDE SEQUENCE [LARGE SCALE GENOMIC DNA]</scope>
    <source>
        <strain evidence="2 3">DSM 27406</strain>
    </source>
</reference>
<dbReference type="AlphaFoldDB" id="A0A1M7EPV2"/>
<gene>
    <name evidence="2" type="ORF">SAMN05444266_105525</name>
</gene>
<dbReference type="STRING" id="1419482.SAMN05444266_105525"/>
<proteinExistence type="predicted"/>
<dbReference type="InterPro" id="IPR043472">
    <property type="entry name" value="Macro_dom-like"/>
</dbReference>
<keyword evidence="3" id="KW-1185">Reference proteome</keyword>
<dbReference type="InterPro" id="IPR002589">
    <property type="entry name" value="Macro_dom"/>
</dbReference>
<evidence type="ECO:0000313" key="2">
    <source>
        <dbReference type="EMBL" id="SHL93489.1"/>
    </source>
</evidence>
<feature type="domain" description="Macro" evidence="1">
    <location>
        <begin position="1"/>
        <end position="174"/>
    </location>
</feature>
<evidence type="ECO:0000313" key="3">
    <source>
        <dbReference type="Proteomes" id="UP000184420"/>
    </source>
</evidence>
<accession>A0A1M7EPV2</accession>
<dbReference type="SUPFAM" id="SSF52949">
    <property type="entry name" value="Macro domain-like"/>
    <property type="match status" value="1"/>
</dbReference>
<dbReference type="PANTHER" id="PTHR11106">
    <property type="entry name" value="GANGLIOSIDE INDUCED DIFFERENTIATION ASSOCIATED PROTEIN 2-RELATED"/>
    <property type="match status" value="1"/>
</dbReference>
<sequence>MNRVSVIKGDITAIRADAIVNAANSSLMGGGGVDGAIHRAGGPAILEDCRKIVARQGGCKTGEAVITTGGRLPAAHVIHTVGPVWQDGLHNEPALLANCYRHSLELSAANNLSTVAFPNISTGIYHFPKDLAARIALETIAAFLEKESSITDVTLVCFDEENFHYTTHYYHQYVGPE</sequence>
<evidence type="ECO:0000259" key="1">
    <source>
        <dbReference type="PROSITE" id="PS51154"/>
    </source>
</evidence>